<keyword evidence="8" id="KW-1185">Reference proteome</keyword>
<keyword evidence="2 5" id="KW-0285">Flavoprotein</keyword>
<gene>
    <name evidence="7" type="ordered locus">MAG4830</name>
</gene>
<dbReference type="SUPFAM" id="SSF55469">
    <property type="entry name" value="FMN-dependent nitroreductase-like"/>
    <property type="match status" value="1"/>
</dbReference>
<dbReference type="STRING" id="347257.MAG4830"/>
<reference evidence="8" key="1">
    <citation type="journal article" date="2007" name="PLoS Genet.">
        <title>Being pathogenic, plastic, and sexual while living with a nearly minimal bacterial genome.</title>
        <authorList>
            <person name="Sirand-Pugnet P."/>
            <person name="Lartigue C."/>
            <person name="Marenda M."/>
            <person name="Jacob D."/>
            <person name="Barre A."/>
            <person name="Barbe V."/>
            <person name="Schenowitz C."/>
            <person name="Mangenot S."/>
            <person name="Couloux A."/>
            <person name="Segurens B."/>
            <person name="de Daruvar A."/>
            <person name="Blanchard A."/>
            <person name="Citti C."/>
        </authorList>
    </citation>
    <scope>NUCLEOTIDE SEQUENCE [LARGE SCALE GENOMIC DNA]</scope>
    <source>
        <strain evidence="8">PG2</strain>
    </source>
</reference>
<dbReference type="HOGENOM" id="CLU_070764_0_3_14"/>
<organism evidence="7 8">
    <name type="scientific">Mycoplasmopsis agalactiae (strain NCTC 10123 / CIP 59.7 / PG2)</name>
    <name type="common">Mycoplasma agalactiae</name>
    <dbReference type="NCBI Taxonomy" id="347257"/>
    <lineage>
        <taxon>Bacteria</taxon>
        <taxon>Bacillati</taxon>
        <taxon>Mycoplasmatota</taxon>
        <taxon>Mycoplasmoidales</taxon>
        <taxon>Metamycoplasmataceae</taxon>
        <taxon>Mycoplasmopsis</taxon>
    </lineage>
</organism>
<dbReference type="GO" id="GO:0016491">
    <property type="term" value="F:oxidoreductase activity"/>
    <property type="evidence" value="ECO:0007669"/>
    <property type="project" value="UniProtKB-UniRule"/>
</dbReference>
<keyword evidence="4 5" id="KW-0560">Oxidoreductase</keyword>
<keyword evidence="5" id="KW-0521">NADP</keyword>
<dbReference type="InterPro" id="IPR029479">
    <property type="entry name" value="Nitroreductase"/>
</dbReference>
<keyword evidence="3 5" id="KW-0288">FMN</keyword>
<dbReference type="PIRSF" id="PIRSF005426">
    <property type="entry name" value="Frp"/>
    <property type="match status" value="1"/>
</dbReference>
<dbReference type="GeneID" id="93358225"/>
<evidence type="ECO:0000256" key="5">
    <source>
        <dbReference type="PIRNR" id="PIRNR005426"/>
    </source>
</evidence>
<dbReference type="KEGG" id="maa:MAG4830"/>
<accession>A5IYS2</accession>
<dbReference type="Proteomes" id="UP000007065">
    <property type="component" value="Chromosome"/>
</dbReference>
<feature type="domain" description="Nitroreductase" evidence="6">
    <location>
        <begin position="7"/>
        <end position="164"/>
    </location>
</feature>
<dbReference type="EMBL" id="CU179680">
    <property type="protein sequence ID" value="CAL59181.1"/>
    <property type="molecule type" value="Genomic_DNA"/>
</dbReference>
<evidence type="ECO:0000313" key="8">
    <source>
        <dbReference type="Proteomes" id="UP000007065"/>
    </source>
</evidence>
<dbReference type="InterPro" id="IPR000415">
    <property type="entry name" value="Nitroreductase-like"/>
</dbReference>
<comment type="similarity">
    <text evidence="1 5">Belongs to the flavin oxidoreductase frp family.</text>
</comment>
<dbReference type="PANTHER" id="PTHR43425">
    <property type="entry name" value="OXYGEN-INSENSITIVE NADPH NITROREDUCTASE"/>
    <property type="match status" value="1"/>
</dbReference>
<evidence type="ECO:0000313" key="7">
    <source>
        <dbReference type="EMBL" id="CAL59181.1"/>
    </source>
</evidence>
<evidence type="ECO:0000256" key="2">
    <source>
        <dbReference type="ARBA" id="ARBA00022630"/>
    </source>
</evidence>
<sequence length="243" mass="27840">MDFITKIKNRYSVRSFDPDKKIPEEDYKKIIDVVNSAPTSSNWHSSSVVIIKDKELLEKISEFRPFTKHLKDAQFFMVFIADFNRMNLAQKAFPEYKYNNHSSEAYTIAVGDAFIQSTMAQDAAVELGLSTCFIGGARVMVQFLIDILGIKGQAFPVVGLAVGYEKGKGTVRPKLNRVFEDKYDYERIKQDVSEYDKTLVDFFEKISPDKKAWSYQEATVKSASGYAFDTELIENIWDIKLQK</sequence>
<evidence type="ECO:0000259" key="6">
    <source>
        <dbReference type="Pfam" id="PF00881"/>
    </source>
</evidence>
<evidence type="ECO:0000256" key="4">
    <source>
        <dbReference type="ARBA" id="ARBA00023002"/>
    </source>
</evidence>
<dbReference type="InterPro" id="IPR016446">
    <property type="entry name" value="Flavin_OxRdtase_Frp"/>
</dbReference>
<dbReference type="Gene3D" id="3.40.109.10">
    <property type="entry name" value="NADH Oxidase"/>
    <property type="match status" value="1"/>
</dbReference>
<evidence type="ECO:0000256" key="3">
    <source>
        <dbReference type="ARBA" id="ARBA00022643"/>
    </source>
</evidence>
<dbReference type="Pfam" id="PF00881">
    <property type="entry name" value="Nitroreductase"/>
    <property type="match status" value="1"/>
</dbReference>
<protein>
    <submittedName>
        <fullName evidence="7">NADPH flavin oxidoreductase</fullName>
    </submittedName>
</protein>
<evidence type="ECO:0000256" key="1">
    <source>
        <dbReference type="ARBA" id="ARBA00008366"/>
    </source>
</evidence>
<name>A5IYS2_MYCAP</name>
<dbReference type="PANTHER" id="PTHR43425:SF3">
    <property type="entry name" value="NADPH-DEPENDENT OXIDOREDUCTASE"/>
    <property type="match status" value="1"/>
</dbReference>
<dbReference type="AlphaFoldDB" id="A5IYS2"/>
<proteinExistence type="inferred from homology"/>
<dbReference type="RefSeq" id="WP_011949650.1">
    <property type="nucleotide sequence ID" value="NC_009497.1"/>
</dbReference>